<dbReference type="Proteomes" id="UP001314170">
    <property type="component" value="Unassembled WGS sequence"/>
</dbReference>
<organism evidence="1 2">
    <name type="scientific">Dovyalis caffra</name>
    <dbReference type="NCBI Taxonomy" id="77055"/>
    <lineage>
        <taxon>Eukaryota</taxon>
        <taxon>Viridiplantae</taxon>
        <taxon>Streptophyta</taxon>
        <taxon>Embryophyta</taxon>
        <taxon>Tracheophyta</taxon>
        <taxon>Spermatophyta</taxon>
        <taxon>Magnoliopsida</taxon>
        <taxon>eudicotyledons</taxon>
        <taxon>Gunneridae</taxon>
        <taxon>Pentapetalae</taxon>
        <taxon>rosids</taxon>
        <taxon>fabids</taxon>
        <taxon>Malpighiales</taxon>
        <taxon>Salicaceae</taxon>
        <taxon>Flacourtieae</taxon>
        <taxon>Dovyalis</taxon>
    </lineage>
</organism>
<evidence type="ECO:0000313" key="1">
    <source>
        <dbReference type="EMBL" id="CAK7344640.1"/>
    </source>
</evidence>
<keyword evidence="2" id="KW-1185">Reference proteome</keyword>
<dbReference type="SUPFAM" id="SSF56219">
    <property type="entry name" value="DNase I-like"/>
    <property type="match status" value="1"/>
</dbReference>
<reference evidence="1 2" key="1">
    <citation type="submission" date="2024-01" db="EMBL/GenBank/DDBJ databases">
        <authorList>
            <person name="Waweru B."/>
        </authorList>
    </citation>
    <scope>NUCLEOTIDE SEQUENCE [LARGE SCALE GENOMIC DNA]</scope>
</reference>
<comment type="caution">
    <text evidence="1">The sequence shown here is derived from an EMBL/GenBank/DDBJ whole genome shotgun (WGS) entry which is preliminary data.</text>
</comment>
<dbReference type="EMBL" id="CAWUPB010001164">
    <property type="protein sequence ID" value="CAK7344640.1"/>
    <property type="molecule type" value="Genomic_DNA"/>
</dbReference>
<evidence type="ECO:0000313" key="2">
    <source>
        <dbReference type="Proteomes" id="UP001314170"/>
    </source>
</evidence>
<gene>
    <name evidence="1" type="ORF">DCAF_LOCUS17883</name>
</gene>
<dbReference type="AlphaFoldDB" id="A0AAV1S3W9"/>
<accession>A0AAV1S3W9</accession>
<name>A0AAV1S3W9_9ROSI</name>
<sequence length="103" mass="11627">MAKPPRHSTRSIKDPFVCGDFNVISSSVEKAGGRDFDPVAMDEFNQFISFRGPVDTGYVFSGFTWCNNQKRVYGNIYKKVFDAEDEVTRMEVELMSNNSKAVA</sequence>
<dbReference type="InterPro" id="IPR036691">
    <property type="entry name" value="Endo/exonu/phosph_ase_sf"/>
</dbReference>
<protein>
    <submittedName>
        <fullName evidence="1">Uncharacterized protein</fullName>
    </submittedName>
</protein>
<proteinExistence type="predicted"/>